<evidence type="ECO:0008006" key="3">
    <source>
        <dbReference type="Google" id="ProtNLM"/>
    </source>
</evidence>
<dbReference type="InterPro" id="IPR013431">
    <property type="entry name" value="Delta_60_rpt"/>
</dbReference>
<evidence type="ECO:0000313" key="1">
    <source>
        <dbReference type="EMBL" id="RON08128.1"/>
    </source>
</evidence>
<dbReference type="SUPFAM" id="SSF50998">
    <property type="entry name" value="Quinoprotein alcohol dehydrogenase-like"/>
    <property type="match status" value="1"/>
</dbReference>
<dbReference type="EMBL" id="MOBJ01000010">
    <property type="protein sequence ID" value="RON08128.1"/>
    <property type="molecule type" value="Genomic_DNA"/>
</dbReference>
<accession>A0A423H4L0</accession>
<dbReference type="AlphaFoldDB" id="A0A423H4L0"/>
<dbReference type="RefSeq" id="WP_123426160.1">
    <property type="nucleotide sequence ID" value="NZ_MOBJ01000010.1"/>
</dbReference>
<protein>
    <recommendedName>
        <fullName evidence="3">Delta-60 repeat domain-containing protein</fullName>
    </recommendedName>
</protein>
<name>A0A423H4L0_9PSED</name>
<sequence>MNQMAGTKAAGTLDPSFGNGGVVAAPGGTKSIAVLPNNKLIVLTGASLREPLTVARLTEAGELDPSFGNGGVVEIPITGYSMLASHIIALENGNYLISGYESGTAPTRKYVCRLLENGQLDASFGEAGMATIQITDIAGVDIGEGARFINSGEEEVAGNAVFFSSDRIVVSEQNAKIYLSAHIYTEKRGFEGIVFRLNENGSRDTSFNGGYVLIPTPDLASNIYLISLTLQRDGVLVAGAFATAGPRGNAFLSRYDQSGNLDVSFGERGMVIIPNGTDGRTSKITSVVVSGNGLIVASGESGKGGEKEGLIAVLNPNGGFNLIFNKGQPLYAAFLPDLVFSTIVLQQDRKIIVTGSGDGGYLVAARYELDGSLDLTFGGEGWVVFHHSGTLAAVSSELTPDNKVVVLGTRTFERYAVRYLG</sequence>
<dbReference type="Gene3D" id="2.80.10.50">
    <property type="match status" value="3"/>
</dbReference>
<dbReference type="NCBIfam" id="TIGR02608">
    <property type="entry name" value="delta_60_rpt"/>
    <property type="match status" value="5"/>
</dbReference>
<reference evidence="1 2" key="1">
    <citation type="submission" date="2016-10" db="EMBL/GenBank/DDBJ databases">
        <title>Comparative genome analysis of multiple Pseudomonas spp. focuses on biocontrol and plant growth promoting traits.</title>
        <authorList>
            <person name="Tao X.-Y."/>
            <person name="Taylor C.G."/>
        </authorList>
    </citation>
    <scope>NUCLEOTIDE SEQUENCE [LARGE SCALE GENOMIC DNA]</scope>
    <source>
        <strain evidence="1 2">48H11</strain>
    </source>
</reference>
<organism evidence="1 2">
    <name type="scientific">Pseudomonas brassicacearum</name>
    <dbReference type="NCBI Taxonomy" id="930166"/>
    <lineage>
        <taxon>Bacteria</taxon>
        <taxon>Pseudomonadati</taxon>
        <taxon>Pseudomonadota</taxon>
        <taxon>Gammaproteobacteria</taxon>
        <taxon>Pseudomonadales</taxon>
        <taxon>Pseudomonadaceae</taxon>
        <taxon>Pseudomonas</taxon>
    </lineage>
</organism>
<proteinExistence type="predicted"/>
<gene>
    <name evidence="1" type="ORF">BK659_16335</name>
</gene>
<dbReference type="InterPro" id="IPR011047">
    <property type="entry name" value="Quinoprotein_ADH-like_sf"/>
</dbReference>
<dbReference type="Proteomes" id="UP000286071">
    <property type="component" value="Unassembled WGS sequence"/>
</dbReference>
<comment type="caution">
    <text evidence="1">The sequence shown here is derived from an EMBL/GenBank/DDBJ whole genome shotgun (WGS) entry which is preliminary data.</text>
</comment>
<dbReference type="Pfam" id="PF17164">
    <property type="entry name" value="DUF5122"/>
    <property type="match status" value="4"/>
</dbReference>
<evidence type="ECO:0000313" key="2">
    <source>
        <dbReference type="Proteomes" id="UP000286071"/>
    </source>
</evidence>
<dbReference type="OrthoDB" id="6992437at2"/>